<evidence type="ECO:0000313" key="2">
    <source>
        <dbReference type="EMBL" id="KAF6302942.1"/>
    </source>
</evidence>
<dbReference type="EMBL" id="JACAGC010000018">
    <property type="protein sequence ID" value="KAF6302942.1"/>
    <property type="molecule type" value="Genomic_DNA"/>
</dbReference>
<feature type="region of interest" description="Disordered" evidence="1">
    <location>
        <begin position="70"/>
        <end position="128"/>
    </location>
</feature>
<dbReference type="AlphaFoldDB" id="A0A7J7TQZ4"/>
<sequence>MPILYRRTRGGGRVSIGLLHACLAAQTQIKACPRLQYTAVQFRSLRVRGAGGTQCADTWAHARARARAHSHTLTPQITSGMEKAATDWPAEPSLSLRGQGNFSRLFPSPHPPPPPFNLMVKQQQSSES</sequence>
<name>A0A7J7TQZ4_RHIFE</name>
<gene>
    <name evidence="2" type="ORF">mRhiFer1_008681</name>
</gene>
<accession>A0A7J7TQZ4</accession>
<comment type="caution">
    <text evidence="2">The sequence shown here is derived from an EMBL/GenBank/DDBJ whole genome shotgun (WGS) entry which is preliminary data.</text>
</comment>
<protein>
    <submittedName>
        <fullName evidence="2">Uncharacterized protein</fullName>
    </submittedName>
</protein>
<evidence type="ECO:0000313" key="3">
    <source>
        <dbReference type="Proteomes" id="UP000585614"/>
    </source>
</evidence>
<proteinExistence type="predicted"/>
<reference evidence="2 3" key="1">
    <citation type="journal article" date="2020" name="Nature">
        <title>Six reference-quality genomes reveal evolution of bat adaptations.</title>
        <authorList>
            <person name="Jebb D."/>
            <person name="Huang Z."/>
            <person name="Pippel M."/>
            <person name="Hughes G.M."/>
            <person name="Lavrichenko K."/>
            <person name="Devanna P."/>
            <person name="Winkler S."/>
            <person name="Jermiin L.S."/>
            <person name="Skirmuntt E.C."/>
            <person name="Katzourakis A."/>
            <person name="Burkitt-Gray L."/>
            <person name="Ray D.A."/>
            <person name="Sullivan K.A.M."/>
            <person name="Roscito J.G."/>
            <person name="Kirilenko B.M."/>
            <person name="Davalos L.M."/>
            <person name="Corthals A.P."/>
            <person name="Power M.L."/>
            <person name="Jones G."/>
            <person name="Ransome R.D."/>
            <person name="Dechmann D.K.N."/>
            <person name="Locatelli A.G."/>
            <person name="Puechmaille S.J."/>
            <person name="Fedrigo O."/>
            <person name="Jarvis E.D."/>
            <person name="Hiller M."/>
            <person name="Vernes S.C."/>
            <person name="Myers E.W."/>
            <person name="Teeling E.C."/>
        </authorList>
    </citation>
    <scope>NUCLEOTIDE SEQUENCE [LARGE SCALE GENOMIC DNA]</scope>
    <source>
        <strain evidence="2">MRhiFer1</strain>
        <tissue evidence="2">Lung</tissue>
    </source>
</reference>
<organism evidence="2 3">
    <name type="scientific">Rhinolophus ferrumequinum</name>
    <name type="common">Greater horseshoe bat</name>
    <dbReference type="NCBI Taxonomy" id="59479"/>
    <lineage>
        <taxon>Eukaryota</taxon>
        <taxon>Metazoa</taxon>
        <taxon>Chordata</taxon>
        <taxon>Craniata</taxon>
        <taxon>Vertebrata</taxon>
        <taxon>Euteleostomi</taxon>
        <taxon>Mammalia</taxon>
        <taxon>Eutheria</taxon>
        <taxon>Laurasiatheria</taxon>
        <taxon>Chiroptera</taxon>
        <taxon>Yinpterochiroptera</taxon>
        <taxon>Rhinolophoidea</taxon>
        <taxon>Rhinolophidae</taxon>
        <taxon>Rhinolophinae</taxon>
        <taxon>Rhinolophus</taxon>
    </lineage>
</organism>
<evidence type="ECO:0000256" key="1">
    <source>
        <dbReference type="SAM" id="MobiDB-lite"/>
    </source>
</evidence>
<dbReference type="Proteomes" id="UP000585614">
    <property type="component" value="Unassembled WGS sequence"/>
</dbReference>